<evidence type="ECO:0000313" key="2">
    <source>
        <dbReference type="EMBL" id="QKW48209.1"/>
    </source>
</evidence>
<feature type="region of interest" description="Disordered" evidence="1">
    <location>
        <begin position="276"/>
        <end position="315"/>
    </location>
</feature>
<sequence>MHDHVQVLAEVEKSLPPIVVHRSTKRVIDGMHRLYAARLKGRKEIAVEYFDGSERDAFLLAVEANMQHGLPLTLSDRREVAINLLQAYPDWSDSAIGEKAGLSSKTVAKLRQETTGGDTPVEVRVGRDGRTRPLNATDGRMRASAIMDERPEASLREIARGAGISLGTARDVRQRRKSGESPLPRGRGADKKSLSLRHPALEAHPVDLVSMLTSLRSDPTLRYSEAGRSLLRWLEARILREEEIRVAAGVPVHRRPMVATMARRCAALWEQVATELEKPEGEAEPVPGPPLPAHRGLASVDGTAHRPSQTGRPAS</sequence>
<feature type="region of interest" description="Disordered" evidence="1">
    <location>
        <begin position="166"/>
        <end position="196"/>
    </location>
</feature>
<dbReference type="InterPro" id="IPR036086">
    <property type="entry name" value="ParB/Sulfiredoxin_sf"/>
</dbReference>
<keyword evidence="4" id="KW-1185">Reference proteome</keyword>
<dbReference type="AlphaFoldDB" id="A0A7H8NHX7"/>
<dbReference type="RefSeq" id="WP_176159906.1">
    <property type="nucleotide sequence ID" value="NZ_CP054929.1"/>
</dbReference>
<accession>A0A7H8NHX7</accession>
<feature type="region of interest" description="Disordered" evidence="1">
    <location>
        <begin position="112"/>
        <end position="136"/>
    </location>
</feature>
<evidence type="ECO:0000256" key="1">
    <source>
        <dbReference type="SAM" id="MobiDB-lite"/>
    </source>
</evidence>
<evidence type="ECO:0000313" key="3">
    <source>
        <dbReference type="EMBL" id="QKW54121.1"/>
    </source>
</evidence>
<dbReference type="Proteomes" id="UP000509303">
    <property type="component" value="Chromosome"/>
</dbReference>
<protein>
    <submittedName>
        <fullName evidence="3">ParB N-terminal domain-containing protein</fullName>
    </submittedName>
</protein>
<dbReference type="EMBL" id="CP054929">
    <property type="protein sequence ID" value="QKW48209.1"/>
    <property type="molecule type" value="Genomic_DNA"/>
</dbReference>
<feature type="compositionally biased region" description="Polar residues" evidence="1">
    <location>
        <begin position="306"/>
        <end position="315"/>
    </location>
</feature>
<organism evidence="3 4">
    <name type="scientific">Streptomyces buecherae</name>
    <dbReference type="NCBI Taxonomy" id="2763006"/>
    <lineage>
        <taxon>Bacteria</taxon>
        <taxon>Bacillati</taxon>
        <taxon>Actinomycetota</taxon>
        <taxon>Actinomycetes</taxon>
        <taxon>Kitasatosporales</taxon>
        <taxon>Streptomycetaceae</taxon>
        <taxon>Streptomyces</taxon>
    </lineage>
</organism>
<gene>
    <name evidence="2" type="ORF">HUT08_00085</name>
    <name evidence="3" type="ORF">HUT08_36340</name>
</gene>
<name>A0A7H8NHX7_9ACTN</name>
<proteinExistence type="predicted"/>
<feature type="compositionally biased region" description="Basic and acidic residues" evidence="1">
    <location>
        <begin position="187"/>
        <end position="196"/>
    </location>
</feature>
<reference evidence="3 4" key="1">
    <citation type="submission" date="2020-06" db="EMBL/GenBank/DDBJ databases">
        <title>Genome mining for natural products.</title>
        <authorList>
            <person name="Zhang B."/>
            <person name="Shi J."/>
            <person name="Ge H."/>
        </authorList>
    </citation>
    <scope>NUCLEOTIDE SEQUENCE [LARGE SCALE GENOMIC DNA]</scope>
    <source>
        <strain evidence="3 4">NA00687</strain>
    </source>
</reference>
<dbReference type="SUPFAM" id="SSF110849">
    <property type="entry name" value="ParB/Sulfiredoxin"/>
    <property type="match status" value="1"/>
</dbReference>
<evidence type="ECO:0000313" key="4">
    <source>
        <dbReference type="Proteomes" id="UP000509303"/>
    </source>
</evidence>
<dbReference type="Gene3D" id="3.90.1530.10">
    <property type="entry name" value="Conserved hypothetical protein from pyrococcus furiosus pfu- 392566-001, ParB domain"/>
    <property type="match status" value="1"/>
</dbReference>
<dbReference type="EMBL" id="CP054929">
    <property type="protein sequence ID" value="QKW54121.1"/>
    <property type="molecule type" value="Genomic_DNA"/>
</dbReference>